<proteinExistence type="predicted"/>
<evidence type="ECO:0000259" key="1">
    <source>
        <dbReference type="Pfam" id="PF22483"/>
    </source>
</evidence>
<protein>
    <recommendedName>
        <fullName evidence="1">Transposase for insertion sequence element IS21-like C-terminal domain-containing protein</fullName>
    </recommendedName>
</protein>
<evidence type="ECO:0000313" key="3">
    <source>
        <dbReference type="Proteomes" id="UP000465302"/>
    </source>
</evidence>
<dbReference type="Proteomes" id="UP000465302">
    <property type="component" value="Unassembled WGS sequence"/>
</dbReference>
<accession>A0A7I9WF05</accession>
<feature type="domain" description="Transposase for insertion sequence element IS21-like C-terminal" evidence="1">
    <location>
        <begin position="2"/>
        <end position="51"/>
    </location>
</feature>
<gene>
    <name evidence="2" type="ORF">MAGR_72880</name>
</gene>
<dbReference type="EMBL" id="BLKS01000004">
    <property type="protein sequence ID" value="GFG55847.1"/>
    <property type="molecule type" value="Genomic_DNA"/>
</dbReference>
<reference evidence="2 3" key="1">
    <citation type="journal article" date="2019" name="Emerg. Microbes Infect.">
        <title>Comprehensive subspecies identification of 175 nontuberculous mycobacteria species based on 7547 genomic profiles.</title>
        <authorList>
            <person name="Matsumoto Y."/>
            <person name="Kinjo T."/>
            <person name="Motooka D."/>
            <person name="Nabeya D."/>
            <person name="Jung N."/>
            <person name="Uechi K."/>
            <person name="Horii T."/>
            <person name="Iida T."/>
            <person name="Fujita J."/>
            <person name="Nakamura S."/>
        </authorList>
    </citation>
    <scope>NUCLEOTIDE SEQUENCE [LARGE SCALE GENOMIC DNA]</scope>
    <source>
        <strain evidence="2 3">JCM 6377</strain>
    </source>
</reference>
<comment type="caution">
    <text evidence="2">The sequence shown here is derived from an EMBL/GenBank/DDBJ whole genome shotgun (WGS) entry which is preliminary data.</text>
</comment>
<sequence length="186" mass="19812">MITVRMVKYSVPVRFIGRKVRVSLRANEVVVFDGRTPIAAHPRIAARTGTSVQLDHYLEVLKIKPGAFPGSSALAAARATGTFTSAHEAFWAAARRVNGDASTRELIDVLLLHRSMTEADVVAGIAAALKVGRSAPMWSRWKPAAIGTGGANSGRHLPAHTVAPEHRVVSLTQRRLADPAAVIAGL</sequence>
<organism evidence="2 3">
    <name type="scientific">Mycolicibacterium agri</name>
    <name type="common">Mycobacterium agri</name>
    <dbReference type="NCBI Taxonomy" id="36811"/>
    <lineage>
        <taxon>Bacteria</taxon>
        <taxon>Bacillati</taxon>
        <taxon>Actinomycetota</taxon>
        <taxon>Actinomycetes</taxon>
        <taxon>Mycobacteriales</taxon>
        <taxon>Mycobacteriaceae</taxon>
        <taxon>Mycolicibacterium</taxon>
    </lineage>
</organism>
<dbReference type="InterPro" id="IPR054353">
    <property type="entry name" value="IstA-like_C"/>
</dbReference>
<dbReference type="AlphaFoldDB" id="A0A7I9WF05"/>
<evidence type="ECO:0000313" key="2">
    <source>
        <dbReference type="EMBL" id="GFG55847.1"/>
    </source>
</evidence>
<name>A0A7I9WF05_MYCAG</name>
<dbReference type="Pfam" id="PF22483">
    <property type="entry name" value="Mu-transpos_C_2"/>
    <property type="match status" value="1"/>
</dbReference>